<feature type="compositionally biased region" description="Polar residues" evidence="1">
    <location>
        <begin position="123"/>
        <end position="132"/>
    </location>
</feature>
<evidence type="ECO:0000313" key="2">
    <source>
        <dbReference type="EMBL" id="QJA58869.1"/>
    </source>
</evidence>
<sequence length="155" mass="16659">MADFGFGNYDFSNIMQGFNLSDPVVPAQKTGLMDQIFSNPEFLAIALDKMGTAMDPNNPMAGVGGFLGQSSLTNKAMQEQKQERKEWRDLIAGMISGKMPLTPAGEPGVSGATIKPGKEPGTSELSFSVTEPTDTKKKEKSMDLGSIMSSPFWQA</sequence>
<proteinExistence type="predicted"/>
<gene>
    <name evidence="2" type="ORF">MM415B01395_0012</name>
</gene>
<dbReference type="AlphaFoldDB" id="A0A6M3IMW9"/>
<feature type="region of interest" description="Disordered" evidence="1">
    <location>
        <begin position="98"/>
        <end position="155"/>
    </location>
</feature>
<organism evidence="2">
    <name type="scientific">viral metagenome</name>
    <dbReference type="NCBI Taxonomy" id="1070528"/>
    <lineage>
        <taxon>unclassified sequences</taxon>
        <taxon>metagenomes</taxon>
        <taxon>organismal metagenomes</taxon>
    </lineage>
</organism>
<name>A0A6M3IMW9_9ZZZZ</name>
<protein>
    <submittedName>
        <fullName evidence="2">Uncharacterized protein</fullName>
    </submittedName>
</protein>
<accession>A0A6M3IMW9</accession>
<evidence type="ECO:0000256" key="1">
    <source>
        <dbReference type="SAM" id="MobiDB-lite"/>
    </source>
</evidence>
<reference evidence="2" key="1">
    <citation type="submission" date="2020-03" db="EMBL/GenBank/DDBJ databases">
        <title>The deep terrestrial virosphere.</title>
        <authorList>
            <person name="Holmfeldt K."/>
            <person name="Nilsson E."/>
            <person name="Simone D."/>
            <person name="Lopez-Fernandez M."/>
            <person name="Wu X."/>
            <person name="de Brujin I."/>
            <person name="Lundin D."/>
            <person name="Andersson A."/>
            <person name="Bertilsson S."/>
            <person name="Dopson M."/>
        </authorList>
    </citation>
    <scope>NUCLEOTIDE SEQUENCE</scope>
    <source>
        <strain evidence="2">MM415B01395</strain>
    </source>
</reference>
<feature type="compositionally biased region" description="Basic and acidic residues" evidence="1">
    <location>
        <begin position="133"/>
        <end position="142"/>
    </location>
</feature>
<dbReference type="EMBL" id="MT141343">
    <property type="protein sequence ID" value="QJA58869.1"/>
    <property type="molecule type" value="Genomic_DNA"/>
</dbReference>